<dbReference type="SUPFAM" id="SSF57756">
    <property type="entry name" value="Retrovirus zinc finger-like domains"/>
    <property type="match status" value="2"/>
</dbReference>
<dbReference type="PROSITE" id="PS50103">
    <property type="entry name" value="ZF_C3H1"/>
    <property type="match status" value="5"/>
</dbReference>
<dbReference type="EMBL" id="ATMH01008395">
    <property type="protein sequence ID" value="EPY22001.1"/>
    <property type="molecule type" value="Genomic_DNA"/>
</dbReference>
<dbReference type="OrthoDB" id="1914176at2759"/>
<dbReference type="FunFam" id="4.10.1000.10:FF:000017">
    <property type="entry name" value="Cleavage and polyadenylation specificity factor 30 kDa subunit"/>
    <property type="match status" value="1"/>
</dbReference>
<dbReference type="PROSITE" id="PS50158">
    <property type="entry name" value="ZF_CCHC"/>
    <property type="match status" value="2"/>
</dbReference>
<dbReference type="GO" id="GO:0003723">
    <property type="term" value="F:RNA binding"/>
    <property type="evidence" value="ECO:0007669"/>
    <property type="project" value="UniProtKB-KW"/>
</dbReference>
<feature type="zinc finger region" description="C3H1-type" evidence="9">
    <location>
        <begin position="112"/>
        <end position="139"/>
    </location>
</feature>
<reference evidence="13 15" key="1">
    <citation type="journal article" date="2013" name="PLoS ONE">
        <title>Predicting the Proteins of Angomonas deanei, Strigomonas culicis and Their Respective Endosymbionts Reveals New Aspects of the Trypanosomatidae Family.</title>
        <authorList>
            <person name="Motta M.C."/>
            <person name="Martins A.C."/>
            <person name="de Souza S.S."/>
            <person name="Catta-Preta C.M."/>
            <person name="Silva R."/>
            <person name="Klein C.C."/>
            <person name="de Almeida L.G."/>
            <person name="de Lima Cunha O."/>
            <person name="Ciapina L.P."/>
            <person name="Brocchi M."/>
            <person name="Colabardini A.C."/>
            <person name="de Araujo Lima B."/>
            <person name="Machado C.R."/>
            <person name="de Almeida Soares C.M."/>
            <person name="Probst C.M."/>
            <person name="de Menezes C.B."/>
            <person name="Thompson C.E."/>
            <person name="Bartholomeu D.C."/>
            <person name="Gradia D.F."/>
            <person name="Pavoni D.P."/>
            <person name="Grisard E.C."/>
            <person name="Fantinatti-Garboggini F."/>
            <person name="Marchini F.K."/>
            <person name="Rodrigues-Luiz G.F."/>
            <person name="Wagner G."/>
            <person name="Goldman G.H."/>
            <person name="Fietto J.L."/>
            <person name="Elias M.C."/>
            <person name="Goldman M.H."/>
            <person name="Sagot M.F."/>
            <person name="Pereira M."/>
            <person name="Stoco P.H."/>
            <person name="de Mendonca-Neto R.P."/>
            <person name="Teixeira S.M."/>
            <person name="Maciel T.E."/>
            <person name="de Oliveira Mendes T.A."/>
            <person name="Urmenyi T.P."/>
            <person name="de Souza W."/>
            <person name="Schenkman S."/>
            <person name="de Vasconcelos A.T."/>
        </authorList>
    </citation>
    <scope>NUCLEOTIDE SEQUENCE [LARGE SCALE GENOMIC DNA]</scope>
</reference>
<evidence type="ECO:0000256" key="3">
    <source>
        <dbReference type="ARBA" id="ARBA00022723"/>
    </source>
</evidence>
<organism evidence="13 15">
    <name type="scientific">Strigomonas culicis</name>
    <dbReference type="NCBI Taxonomy" id="28005"/>
    <lineage>
        <taxon>Eukaryota</taxon>
        <taxon>Discoba</taxon>
        <taxon>Euglenozoa</taxon>
        <taxon>Kinetoplastea</taxon>
        <taxon>Metakinetoplastina</taxon>
        <taxon>Trypanosomatida</taxon>
        <taxon>Trypanosomatidae</taxon>
        <taxon>Strigomonadinae</taxon>
        <taxon>Strigomonas</taxon>
    </lineage>
</organism>
<feature type="compositionally biased region" description="Basic residues" evidence="10">
    <location>
        <begin position="266"/>
        <end position="275"/>
    </location>
</feature>
<feature type="zinc finger region" description="C3H1-type" evidence="9">
    <location>
        <begin position="25"/>
        <end position="52"/>
    </location>
</feature>
<evidence type="ECO:0000256" key="8">
    <source>
        <dbReference type="ARBA" id="ARBA00023242"/>
    </source>
</evidence>
<keyword evidence="8" id="KW-0539">Nucleus</keyword>
<feature type="domain" description="C3H1-type" evidence="11">
    <location>
        <begin position="25"/>
        <end position="52"/>
    </location>
</feature>
<feature type="zinc finger region" description="C3H1-type" evidence="9">
    <location>
        <begin position="84"/>
        <end position="111"/>
    </location>
</feature>
<evidence type="ECO:0000313" key="14">
    <source>
        <dbReference type="EMBL" id="EPY31319.1"/>
    </source>
</evidence>
<dbReference type="Proteomes" id="UP000015354">
    <property type="component" value="Unassembled WGS sequence"/>
</dbReference>
<evidence type="ECO:0000256" key="7">
    <source>
        <dbReference type="ARBA" id="ARBA00022884"/>
    </source>
</evidence>
<dbReference type="AlphaFoldDB" id="S9V507"/>
<dbReference type="SUPFAM" id="SSF90229">
    <property type="entry name" value="CCCH zinc finger"/>
    <property type="match status" value="1"/>
</dbReference>
<keyword evidence="3 9" id="KW-0479">Metal-binding</keyword>
<evidence type="ECO:0000256" key="5">
    <source>
        <dbReference type="ARBA" id="ARBA00022771"/>
    </source>
</evidence>
<dbReference type="GO" id="GO:0006397">
    <property type="term" value="P:mRNA processing"/>
    <property type="evidence" value="ECO:0007669"/>
    <property type="project" value="UniProtKB-KW"/>
</dbReference>
<evidence type="ECO:0000313" key="15">
    <source>
        <dbReference type="Proteomes" id="UP000015354"/>
    </source>
</evidence>
<dbReference type="Gene3D" id="4.10.60.10">
    <property type="entry name" value="Zinc finger, CCHC-type"/>
    <property type="match status" value="1"/>
</dbReference>
<feature type="domain" description="CCHC-type" evidence="12">
    <location>
        <begin position="244"/>
        <end position="259"/>
    </location>
</feature>
<evidence type="ECO:0000259" key="11">
    <source>
        <dbReference type="PROSITE" id="PS50103"/>
    </source>
</evidence>
<evidence type="ECO:0000256" key="4">
    <source>
        <dbReference type="ARBA" id="ARBA00022737"/>
    </source>
</evidence>
<gene>
    <name evidence="14" type="ORF">STCU_03515</name>
    <name evidence="13" type="ORF">STCU_08395</name>
</gene>
<feature type="domain" description="C3H1-type" evidence="11">
    <location>
        <begin position="112"/>
        <end position="139"/>
    </location>
</feature>
<feature type="domain" description="C3H1-type" evidence="11">
    <location>
        <begin position="141"/>
        <end position="163"/>
    </location>
</feature>
<dbReference type="InterPro" id="IPR001878">
    <property type="entry name" value="Znf_CCHC"/>
</dbReference>
<dbReference type="InterPro" id="IPR036855">
    <property type="entry name" value="Znf_CCCH_sf"/>
</dbReference>
<feature type="region of interest" description="Disordered" evidence="10">
    <location>
        <begin position="255"/>
        <end position="275"/>
    </location>
</feature>
<keyword evidence="4" id="KW-0677">Repeat</keyword>
<dbReference type="SMART" id="SM00356">
    <property type="entry name" value="ZnF_C3H1"/>
    <property type="match status" value="5"/>
</dbReference>
<feature type="domain" description="CCHC-type" evidence="12">
    <location>
        <begin position="195"/>
        <end position="209"/>
    </location>
</feature>
<evidence type="ECO:0000256" key="9">
    <source>
        <dbReference type="PROSITE-ProRule" id="PRU00723"/>
    </source>
</evidence>
<sequence length="275" mass="31436">MLTDDAVDAHFAFEDVLPQDVLKPEKRMEICQDYQHGRCQLGDSCPKRHILSSSRTALVQVCKHWLRGICANGDNCAFLHEYNDRYVPVCAFYERIGECTNPECPFSHHLAENHTAECAAYRRGFCPAGPACRLRHVKSDPCPFYLAGFCPLGPRCTAGHPQQQLYDRHTVSQRIQERMRRERRGDPTFNSSAVCFRCFDPGHIATNCPGIQHSQLLRTLAEIAEPGQPAVAVNDDRRGGRRCCFHCGEEGHTFKDCPQQQQQHQQQHHRGRRRR</sequence>
<evidence type="ECO:0000256" key="2">
    <source>
        <dbReference type="ARBA" id="ARBA00022664"/>
    </source>
</evidence>
<keyword evidence="15" id="KW-1185">Reference proteome</keyword>
<feature type="zinc finger region" description="C3H1-type" evidence="9">
    <location>
        <begin position="141"/>
        <end position="163"/>
    </location>
</feature>
<dbReference type="PANTHER" id="PTHR23102:SF24">
    <property type="entry name" value="CLEAVAGE AND POLYADENYLATION SPECIFICITY FACTOR SUBUNIT 4"/>
    <property type="match status" value="1"/>
</dbReference>
<proteinExistence type="predicted"/>
<name>S9V507_9TRYP</name>
<feature type="domain" description="C3H1-type" evidence="11">
    <location>
        <begin position="61"/>
        <end position="83"/>
    </location>
</feature>
<dbReference type="SMART" id="SM00343">
    <property type="entry name" value="ZnF_C2HC"/>
    <property type="match status" value="2"/>
</dbReference>
<evidence type="ECO:0000256" key="6">
    <source>
        <dbReference type="ARBA" id="ARBA00022833"/>
    </source>
</evidence>
<dbReference type="InterPro" id="IPR000571">
    <property type="entry name" value="Znf_CCCH"/>
</dbReference>
<feature type="domain" description="C3H1-type" evidence="11">
    <location>
        <begin position="84"/>
        <end position="111"/>
    </location>
</feature>
<dbReference type="PANTHER" id="PTHR23102">
    <property type="entry name" value="CLEAVAGE AND POLYADENYLATION SPECIFICITY FACTOR SUBUNIT 4-RELATED"/>
    <property type="match status" value="1"/>
</dbReference>
<comment type="subcellular location">
    <subcellularLocation>
        <location evidence="1">Nucleus</location>
    </subcellularLocation>
</comment>
<dbReference type="GO" id="GO:0008270">
    <property type="term" value="F:zinc ion binding"/>
    <property type="evidence" value="ECO:0007669"/>
    <property type="project" value="UniProtKB-KW"/>
</dbReference>
<dbReference type="InterPro" id="IPR041367">
    <property type="entry name" value="Znf-CCCH_4"/>
</dbReference>
<keyword evidence="7" id="KW-0694">RNA-binding</keyword>
<dbReference type="Gene3D" id="4.10.1000.10">
    <property type="entry name" value="Zinc finger, CCCH-type"/>
    <property type="match status" value="2"/>
</dbReference>
<dbReference type="GO" id="GO:0005634">
    <property type="term" value="C:nucleus"/>
    <property type="evidence" value="ECO:0007669"/>
    <property type="project" value="UniProtKB-SubCell"/>
</dbReference>
<dbReference type="InterPro" id="IPR045348">
    <property type="entry name" value="CPSF4/Yth1"/>
</dbReference>
<evidence type="ECO:0000259" key="12">
    <source>
        <dbReference type="PROSITE" id="PS50158"/>
    </source>
</evidence>
<feature type="zinc finger region" description="C3H1-type" evidence="9">
    <location>
        <begin position="61"/>
        <end position="83"/>
    </location>
</feature>
<dbReference type="Pfam" id="PF00098">
    <property type="entry name" value="zf-CCHC"/>
    <property type="match status" value="2"/>
</dbReference>
<keyword evidence="6 9" id="KW-0862">Zinc</keyword>
<reference evidence="13" key="2">
    <citation type="submission" date="2013-03" db="EMBL/GenBank/DDBJ databases">
        <authorList>
            <person name="Motta M.C.M."/>
            <person name="Martins A.C.A."/>
            <person name="Preta C.M.C.C."/>
            <person name="Silva R."/>
            <person name="de Souza S.S."/>
            <person name="Klein C.C."/>
            <person name="de Almeida L.G.P."/>
            <person name="Cunha O.L."/>
            <person name="Colabardini A.C."/>
            <person name="Lima B.A."/>
            <person name="Machado C.R."/>
            <person name="Soares C.M.A."/>
            <person name="de Menezes C.B.A."/>
            <person name="Bartolomeu D.C."/>
            <person name="Grisard E.C."/>
            <person name="Fantinatti-Garboggini F."/>
            <person name="Rodrigues-Luiz G.F."/>
            <person name="Wagner G."/>
            <person name="Goldman G.H."/>
            <person name="Fietto J.L.R."/>
            <person name="Ciapina L.P."/>
            <person name="Brocchi M."/>
            <person name="Elias M.C."/>
            <person name="Goldman M.H.S."/>
            <person name="Sagot M.-F."/>
            <person name="Pereira M."/>
            <person name="Stoco P.H."/>
            <person name="Teixeira S.M.R."/>
            <person name="de Mendonca-Neto R.P."/>
            <person name="Maciel T.E.F."/>
            <person name="Mendes T.A.O."/>
            <person name="Urmenyi T.P."/>
            <person name="Teixeira M.M.G."/>
            <person name="de Camargo E.F.P."/>
            <person name="de Sousa W."/>
            <person name="Schenkman S."/>
            <person name="de Vasconcelos A.T.R."/>
        </authorList>
    </citation>
    <scope>NUCLEOTIDE SEQUENCE</scope>
</reference>
<evidence type="ECO:0000256" key="1">
    <source>
        <dbReference type="ARBA" id="ARBA00004123"/>
    </source>
</evidence>
<keyword evidence="2" id="KW-0507">mRNA processing</keyword>
<dbReference type="Pfam" id="PF18044">
    <property type="entry name" value="zf-CCCH_4"/>
    <property type="match status" value="1"/>
</dbReference>
<evidence type="ECO:0000256" key="10">
    <source>
        <dbReference type="SAM" id="MobiDB-lite"/>
    </source>
</evidence>
<dbReference type="EMBL" id="ATMH01003515">
    <property type="protein sequence ID" value="EPY31319.1"/>
    <property type="molecule type" value="Genomic_DNA"/>
</dbReference>
<evidence type="ECO:0000313" key="13">
    <source>
        <dbReference type="EMBL" id="EPY22001.1"/>
    </source>
</evidence>
<keyword evidence="5 9" id="KW-0863">Zinc-finger</keyword>
<dbReference type="InterPro" id="IPR036875">
    <property type="entry name" value="Znf_CCHC_sf"/>
</dbReference>
<dbReference type="Pfam" id="PF14608">
    <property type="entry name" value="zf-CCCH_2"/>
    <property type="match status" value="3"/>
</dbReference>
<accession>S9V507</accession>
<comment type="caution">
    <text evidence="13">The sequence shown here is derived from an EMBL/GenBank/DDBJ whole genome shotgun (WGS) entry which is preliminary data.</text>
</comment>
<protein>
    <submittedName>
        <fullName evidence="13">Cleavage and polyadenylation specificity factor subunit 4</fullName>
    </submittedName>
</protein>